<name>A0A1V2GWN4_9PROT</name>
<dbReference type="Proteomes" id="UP000188879">
    <property type="component" value="Unassembled WGS sequence"/>
</dbReference>
<evidence type="ECO:0000313" key="2">
    <source>
        <dbReference type="EMBL" id="ONG47725.1"/>
    </source>
</evidence>
<feature type="region of interest" description="Disordered" evidence="1">
    <location>
        <begin position="24"/>
        <end position="126"/>
    </location>
</feature>
<comment type="caution">
    <text evidence="2">The sequence shown here is derived from an EMBL/GenBank/DDBJ whole genome shotgun (WGS) entry which is preliminary data.</text>
</comment>
<feature type="compositionally biased region" description="Low complexity" evidence="1">
    <location>
        <begin position="98"/>
        <end position="110"/>
    </location>
</feature>
<protein>
    <submittedName>
        <fullName evidence="2">Uncharacterized protein</fullName>
    </submittedName>
</protein>
<gene>
    <name evidence="2" type="ORF">BKE38_22800</name>
</gene>
<keyword evidence="3" id="KW-1185">Reference proteome</keyword>
<proteinExistence type="predicted"/>
<organism evidence="2 3">
    <name type="scientific">Teichococcus deserti</name>
    <dbReference type="NCBI Taxonomy" id="1817963"/>
    <lineage>
        <taxon>Bacteria</taxon>
        <taxon>Pseudomonadati</taxon>
        <taxon>Pseudomonadota</taxon>
        <taxon>Alphaproteobacteria</taxon>
        <taxon>Acetobacterales</taxon>
        <taxon>Roseomonadaceae</taxon>
        <taxon>Roseomonas</taxon>
    </lineage>
</organism>
<dbReference type="AlphaFoldDB" id="A0A1V2GWN4"/>
<dbReference type="RefSeq" id="WP_076959589.1">
    <property type="nucleotide sequence ID" value="NZ_MLCO01000265.1"/>
</dbReference>
<evidence type="ECO:0000256" key="1">
    <source>
        <dbReference type="SAM" id="MobiDB-lite"/>
    </source>
</evidence>
<sequence>MTDLPPAPPSGRLRRWALTADDAAAGPVAPGSFGPELSLDTLPDDQSRSGTGSGAVTLAPPRPATPDQAGLANAPADKLRQGASLPNPNARAPVTQGAGLANSRSAAPAAPALPPPVPLNGIPAEPRQPPLLREHRVLLFHPTLLCQALHHCGRDRLRLPIEDVTGAEMLTDSQSVRFRFGPGGRSGEVVVNTPGLGATLIAYCIGAGIPIPASAAKSLQVTEQGVKLELRLTLTTAPYFRPRGSSEW</sequence>
<reference evidence="2 3" key="1">
    <citation type="submission" date="2016-10" db="EMBL/GenBank/DDBJ databases">
        <title>Draft Genome sequence of Roseomonas sp. strain M3.</title>
        <authorList>
            <person name="Subhash Y."/>
            <person name="Lee S."/>
        </authorList>
    </citation>
    <scope>NUCLEOTIDE SEQUENCE [LARGE SCALE GENOMIC DNA]</scope>
    <source>
        <strain evidence="2 3">M3</strain>
    </source>
</reference>
<dbReference type="EMBL" id="MLCO01000265">
    <property type="protein sequence ID" value="ONG47725.1"/>
    <property type="molecule type" value="Genomic_DNA"/>
</dbReference>
<accession>A0A1V2GWN4</accession>
<evidence type="ECO:0000313" key="3">
    <source>
        <dbReference type="Proteomes" id="UP000188879"/>
    </source>
</evidence>
<dbReference type="OrthoDB" id="7355307at2"/>